<evidence type="ECO:0000313" key="1">
    <source>
        <dbReference type="EMBL" id="BBA74568.1"/>
    </source>
</evidence>
<sequence length="69" mass="7597">MEFSNADLAVEPLRFNEVGLVPEFKAAVDLFAVEAEGLARFQTEGVEEFGEETLEVIASAMRFKITNGD</sequence>
<protein>
    <submittedName>
        <fullName evidence="1">Uncharacterized protein</fullName>
    </submittedName>
</protein>
<reference evidence="1" key="1">
    <citation type="submission" date="2016-07" db="EMBL/GenBank/DDBJ databases">
        <title>Genomics reveals synergistic degradation of pyrene by five bacteria in a mangrove sediment-derived bacterial consortium.</title>
        <authorList>
            <person name="Wanapaisan P."/>
            <person name="Vejarano F."/>
            <person name="Chakraborty J."/>
            <person name="Shintani M."/>
            <person name="Muangchinda C."/>
            <person name="Laothamteep N."/>
            <person name="Suzuki-Minakuchi C."/>
            <person name="Inoue K."/>
            <person name="Nojiri H."/>
            <person name="Pinyakong O."/>
        </authorList>
    </citation>
    <scope>NUCLEOTIDE SEQUENCE</scope>
    <source>
        <strain evidence="1">PW1</strain>
    </source>
</reference>
<dbReference type="EMBL" id="LC171369">
    <property type="protein sequence ID" value="BBA74568.1"/>
    <property type="molecule type" value="Genomic_DNA"/>
</dbReference>
<proteinExistence type="predicted"/>
<name>A0A292GNT4_9HYPH</name>
<dbReference type="AlphaFoldDB" id="A0A292GNT4"/>
<organism evidence="1">
    <name type="scientific">Ochrobactrum sp. PW1</name>
    <dbReference type="NCBI Taxonomy" id="1882222"/>
    <lineage>
        <taxon>Bacteria</taxon>
        <taxon>Pseudomonadati</taxon>
        <taxon>Pseudomonadota</taxon>
        <taxon>Alphaproteobacteria</taxon>
        <taxon>Hyphomicrobiales</taxon>
        <taxon>Brucellaceae</taxon>
        <taxon>Brucella/Ochrobactrum group</taxon>
        <taxon>Ochrobactrum</taxon>
    </lineage>
</organism>
<accession>A0A292GNT4</accession>